<evidence type="ECO:0000256" key="6">
    <source>
        <dbReference type="ARBA" id="ARBA00023136"/>
    </source>
</evidence>
<comment type="subcellular location">
    <subcellularLocation>
        <location evidence="1">Cell membrane</location>
        <topology evidence="1">Multi-pass membrane protein</topology>
    </subcellularLocation>
</comment>
<keyword evidence="9" id="KW-1185">Reference proteome</keyword>
<reference evidence="9" key="1">
    <citation type="submission" date="2016-12" db="EMBL/GenBank/DDBJ databases">
        <authorList>
            <person name="Varghese N."/>
            <person name="Submissions S."/>
        </authorList>
    </citation>
    <scope>NUCLEOTIDE SEQUENCE [LARGE SCALE GENOMIC DNA]</scope>
    <source>
        <strain evidence="9">DSM 16779</strain>
    </source>
</reference>
<keyword evidence="5 7" id="KW-1133">Transmembrane helix</keyword>
<evidence type="ECO:0000256" key="2">
    <source>
        <dbReference type="ARBA" id="ARBA00007977"/>
    </source>
</evidence>
<feature type="transmembrane region" description="Helical" evidence="7">
    <location>
        <begin position="110"/>
        <end position="132"/>
    </location>
</feature>
<dbReference type="Pfam" id="PF03601">
    <property type="entry name" value="Cons_hypoth698"/>
    <property type="match status" value="1"/>
</dbReference>
<feature type="transmembrane region" description="Helical" evidence="7">
    <location>
        <begin position="144"/>
        <end position="164"/>
    </location>
</feature>
<keyword evidence="4 7" id="KW-0812">Transmembrane</keyword>
<feature type="transmembrane region" description="Helical" evidence="7">
    <location>
        <begin position="83"/>
        <end position="103"/>
    </location>
</feature>
<keyword evidence="3" id="KW-1003">Cell membrane</keyword>
<evidence type="ECO:0000256" key="4">
    <source>
        <dbReference type="ARBA" id="ARBA00022692"/>
    </source>
</evidence>
<dbReference type="RefSeq" id="WP_074231600.1">
    <property type="nucleotide sequence ID" value="NZ_CP142423.1"/>
</dbReference>
<dbReference type="PANTHER" id="PTHR30106">
    <property type="entry name" value="INNER MEMBRANE PROTEIN YEIH-RELATED"/>
    <property type="match status" value="1"/>
</dbReference>
<dbReference type="AlphaFoldDB" id="A0A1N6IC69"/>
<name>A0A1N6IC69_9FLAO</name>
<comment type="similarity">
    <text evidence="2">Belongs to the UPF0324 family.</text>
</comment>
<gene>
    <name evidence="8" type="ORF">SAMN05421769_3281</name>
</gene>
<dbReference type="GO" id="GO:0005886">
    <property type="term" value="C:plasma membrane"/>
    <property type="evidence" value="ECO:0007669"/>
    <property type="project" value="UniProtKB-SubCell"/>
</dbReference>
<evidence type="ECO:0000313" key="8">
    <source>
        <dbReference type="EMBL" id="SIO29602.1"/>
    </source>
</evidence>
<sequence>MIQNISPSLRKFIFFFALFICLLPFIDAPLALVLGFLVSSIVPDSFKKYQGKLTHFLLQFSVVGLGFGMNIHEAMKAGKEGFVFTVASIFLTLTAGILIGNFLKIRKNTSTLISAGTAICGGSAIAAIAPVINADENETSVSLATIFALNSIALFLFPVLGHLLSMDQHQFGLWCAVAIHDTSSVVGASSKFGNEALKIATTVKLERALWIIPISLLFAFINKKNGTGKIKIPYFIFLFVLAIVASSYIPAVEAISEHIVFLAKKGLTFTLFLIGSNMSITALKAVGIKPLIQGVLLWALISVGSLLVILWI</sequence>
<dbReference type="Proteomes" id="UP000184782">
    <property type="component" value="Unassembled WGS sequence"/>
</dbReference>
<feature type="transmembrane region" description="Helical" evidence="7">
    <location>
        <begin position="291"/>
        <end position="311"/>
    </location>
</feature>
<evidence type="ECO:0000313" key="9">
    <source>
        <dbReference type="Proteomes" id="UP000184782"/>
    </source>
</evidence>
<organism evidence="8 9">
    <name type="scientific">Chryseobacterium scophthalmum</name>
    <dbReference type="NCBI Taxonomy" id="59733"/>
    <lineage>
        <taxon>Bacteria</taxon>
        <taxon>Pseudomonadati</taxon>
        <taxon>Bacteroidota</taxon>
        <taxon>Flavobacteriia</taxon>
        <taxon>Flavobacteriales</taxon>
        <taxon>Weeksellaceae</taxon>
        <taxon>Chryseobacterium group</taxon>
        <taxon>Chryseobacterium</taxon>
    </lineage>
</organism>
<keyword evidence="6 7" id="KW-0472">Membrane</keyword>
<dbReference type="InterPro" id="IPR018383">
    <property type="entry name" value="UPF0324_pro"/>
</dbReference>
<feature type="transmembrane region" description="Helical" evidence="7">
    <location>
        <begin position="267"/>
        <end position="285"/>
    </location>
</feature>
<feature type="transmembrane region" description="Helical" evidence="7">
    <location>
        <begin position="12"/>
        <end position="41"/>
    </location>
</feature>
<evidence type="ECO:0000256" key="7">
    <source>
        <dbReference type="SAM" id="Phobius"/>
    </source>
</evidence>
<dbReference type="STRING" id="59733.SAMN05421769_3281"/>
<evidence type="ECO:0000256" key="1">
    <source>
        <dbReference type="ARBA" id="ARBA00004651"/>
    </source>
</evidence>
<dbReference type="PANTHER" id="PTHR30106:SF1">
    <property type="entry name" value="UPF0324 MEMBRANE PROTEIN FN0533"/>
    <property type="match status" value="1"/>
</dbReference>
<dbReference type="OrthoDB" id="9811391at2"/>
<evidence type="ECO:0000256" key="5">
    <source>
        <dbReference type="ARBA" id="ARBA00022989"/>
    </source>
</evidence>
<proteinExistence type="inferred from homology"/>
<accession>A0A1N6IC69</accession>
<feature type="transmembrane region" description="Helical" evidence="7">
    <location>
        <begin position="234"/>
        <end position="255"/>
    </location>
</feature>
<evidence type="ECO:0000256" key="3">
    <source>
        <dbReference type="ARBA" id="ARBA00022475"/>
    </source>
</evidence>
<dbReference type="EMBL" id="FSRQ01000003">
    <property type="protein sequence ID" value="SIO29602.1"/>
    <property type="molecule type" value="Genomic_DNA"/>
</dbReference>
<protein>
    <submittedName>
        <fullName evidence="8">Conserved hypothetical integral membrane protein</fullName>
    </submittedName>
</protein>